<dbReference type="Pfam" id="PF11456">
    <property type="entry name" value="DUF3019"/>
    <property type="match status" value="1"/>
</dbReference>
<evidence type="ECO:0000313" key="3">
    <source>
        <dbReference type="Proteomes" id="UP000613743"/>
    </source>
</evidence>
<accession>A0A917JL19</accession>
<keyword evidence="3" id="KW-1185">Reference proteome</keyword>
<protein>
    <recommendedName>
        <fullName evidence="4">DUF3019 domain-containing protein</fullName>
    </recommendedName>
</protein>
<comment type="caution">
    <text evidence="2">The sequence shown here is derived from an EMBL/GenBank/DDBJ whole genome shotgun (WGS) entry which is preliminary data.</text>
</comment>
<feature type="transmembrane region" description="Helical" evidence="1">
    <location>
        <begin position="25"/>
        <end position="44"/>
    </location>
</feature>
<keyword evidence="1" id="KW-0472">Membrane</keyword>
<evidence type="ECO:0000313" key="2">
    <source>
        <dbReference type="EMBL" id="GGI70338.1"/>
    </source>
</evidence>
<proteinExistence type="predicted"/>
<name>A0A917JL19_9GAMM</name>
<keyword evidence="1" id="KW-1133">Transmembrane helix</keyword>
<organism evidence="2 3">
    <name type="scientific">Shewanella gelidii</name>
    <dbReference type="NCBI Taxonomy" id="1642821"/>
    <lineage>
        <taxon>Bacteria</taxon>
        <taxon>Pseudomonadati</taxon>
        <taxon>Pseudomonadota</taxon>
        <taxon>Gammaproteobacteria</taxon>
        <taxon>Alteromonadales</taxon>
        <taxon>Shewanellaceae</taxon>
        <taxon>Shewanella</taxon>
    </lineage>
</organism>
<dbReference type="Proteomes" id="UP000613743">
    <property type="component" value="Unassembled WGS sequence"/>
</dbReference>
<sequence length="163" mass="18144">MEVVAPVELGHLSKVNTDMNTKLKWLFLCPVALLALTTSLTVIATSAEIDSNKSVTTPALSITPRLCISTPEDPSCNITLTLQWPTLDAPVCIRSTAIESNKWCTGSAEVKSLAVKVRTQEDIEFLLVNENTNQQIDDVTFKVTPVTEPQVRRRYRKPWSLFK</sequence>
<reference evidence="2" key="2">
    <citation type="submission" date="2020-09" db="EMBL/GenBank/DDBJ databases">
        <authorList>
            <person name="Sun Q."/>
            <person name="Ohkuma M."/>
        </authorList>
    </citation>
    <scope>NUCLEOTIDE SEQUENCE</scope>
    <source>
        <strain evidence="2">JCM 30804</strain>
    </source>
</reference>
<evidence type="ECO:0008006" key="4">
    <source>
        <dbReference type="Google" id="ProtNLM"/>
    </source>
</evidence>
<dbReference type="InterPro" id="IPR021559">
    <property type="entry name" value="DUF3019"/>
</dbReference>
<gene>
    <name evidence="2" type="ORF">GCM10009332_04470</name>
</gene>
<keyword evidence="1" id="KW-0812">Transmembrane</keyword>
<dbReference type="AlphaFoldDB" id="A0A917JL19"/>
<dbReference type="EMBL" id="BMPZ01000001">
    <property type="protein sequence ID" value="GGI70338.1"/>
    <property type="molecule type" value="Genomic_DNA"/>
</dbReference>
<evidence type="ECO:0000256" key="1">
    <source>
        <dbReference type="SAM" id="Phobius"/>
    </source>
</evidence>
<reference evidence="2" key="1">
    <citation type="journal article" date="2014" name="Int. J. Syst. Evol. Microbiol.">
        <title>Complete genome sequence of Corynebacterium casei LMG S-19264T (=DSM 44701T), isolated from a smear-ripened cheese.</title>
        <authorList>
            <consortium name="US DOE Joint Genome Institute (JGI-PGF)"/>
            <person name="Walter F."/>
            <person name="Albersmeier A."/>
            <person name="Kalinowski J."/>
            <person name="Ruckert C."/>
        </authorList>
    </citation>
    <scope>NUCLEOTIDE SEQUENCE</scope>
    <source>
        <strain evidence="2">JCM 30804</strain>
    </source>
</reference>